<evidence type="ECO:0000313" key="2">
    <source>
        <dbReference type="Proteomes" id="UP001501627"/>
    </source>
</evidence>
<sequence>MVFLGGKTLYIASVGIRPLRAAEGLKRESGANPELPRSGKWNATGLKNVLRHPRASVAVQIGMGCKALFLPIAAAIGKKSNAADRPRLRCHRPQGVMRDILSTGCQHPGSEVQ</sequence>
<dbReference type="EMBL" id="BAABBP010000016">
    <property type="protein sequence ID" value="GAA3996404.1"/>
    <property type="molecule type" value="Genomic_DNA"/>
</dbReference>
<keyword evidence="2" id="KW-1185">Reference proteome</keyword>
<proteinExistence type="predicted"/>
<gene>
    <name evidence="1" type="ORF">GCM10022279_20060</name>
</gene>
<reference evidence="2" key="1">
    <citation type="journal article" date="2019" name="Int. J. Syst. Evol. Microbiol.">
        <title>The Global Catalogue of Microorganisms (GCM) 10K type strain sequencing project: providing services to taxonomists for standard genome sequencing and annotation.</title>
        <authorList>
            <consortium name="The Broad Institute Genomics Platform"/>
            <consortium name="The Broad Institute Genome Sequencing Center for Infectious Disease"/>
            <person name="Wu L."/>
            <person name="Ma J."/>
        </authorList>
    </citation>
    <scope>NUCLEOTIDE SEQUENCE [LARGE SCALE GENOMIC DNA]</scope>
    <source>
        <strain evidence="2">JCM 17561</strain>
    </source>
</reference>
<organism evidence="1 2">
    <name type="scientific">Comamonas faecalis</name>
    <dbReference type="NCBI Taxonomy" id="1387849"/>
    <lineage>
        <taxon>Bacteria</taxon>
        <taxon>Pseudomonadati</taxon>
        <taxon>Pseudomonadota</taxon>
        <taxon>Betaproteobacteria</taxon>
        <taxon>Burkholderiales</taxon>
        <taxon>Comamonadaceae</taxon>
        <taxon>Comamonas</taxon>
    </lineage>
</organism>
<comment type="caution">
    <text evidence="1">The sequence shown here is derived from an EMBL/GenBank/DDBJ whole genome shotgun (WGS) entry which is preliminary data.</text>
</comment>
<evidence type="ECO:0000313" key="1">
    <source>
        <dbReference type="EMBL" id="GAA3996404.1"/>
    </source>
</evidence>
<dbReference type="Proteomes" id="UP001501627">
    <property type="component" value="Unassembled WGS sequence"/>
</dbReference>
<protein>
    <submittedName>
        <fullName evidence="1">Uncharacterized protein</fullName>
    </submittedName>
</protein>
<name>A0ABP7REL9_9BURK</name>
<accession>A0ABP7REL9</accession>